<organism evidence="2 3">
    <name type="scientific">Caenorhabditis nigoni</name>
    <dbReference type="NCBI Taxonomy" id="1611254"/>
    <lineage>
        <taxon>Eukaryota</taxon>
        <taxon>Metazoa</taxon>
        <taxon>Ecdysozoa</taxon>
        <taxon>Nematoda</taxon>
        <taxon>Chromadorea</taxon>
        <taxon>Rhabditida</taxon>
        <taxon>Rhabditina</taxon>
        <taxon>Rhabditomorpha</taxon>
        <taxon>Rhabditoidea</taxon>
        <taxon>Rhabditidae</taxon>
        <taxon>Peloderinae</taxon>
        <taxon>Caenorhabditis</taxon>
    </lineage>
</organism>
<evidence type="ECO:0000256" key="1">
    <source>
        <dbReference type="SAM" id="SignalP"/>
    </source>
</evidence>
<feature type="chain" id="PRO_5013815023" evidence="1">
    <location>
        <begin position="18"/>
        <end position="222"/>
    </location>
</feature>
<keyword evidence="1" id="KW-0732">Signal</keyword>
<proteinExistence type="predicted"/>
<dbReference type="AlphaFoldDB" id="A0A2G5UKI3"/>
<dbReference type="EMBL" id="PDUG01000003">
    <property type="protein sequence ID" value="PIC40054.1"/>
    <property type="molecule type" value="Genomic_DNA"/>
</dbReference>
<feature type="signal peptide" evidence="1">
    <location>
        <begin position="1"/>
        <end position="17"/>
    </location>
</feature>
<accession>A0A2G5UKI3</accession>
<comment type="caution">
    <text evidence="2">The sequence shown here is derived from an EMBL/GenBank/DDBJ whole genome shotgun (WGS) entry which is preliminary data.</text>
</comment>
<protein>
    <submittedName>
        <fullName evidence="2">Uncharacterized protein</fullName>
    </submittedName>
</protein>
<name>A0A2G5UKI3_9PELO</name>
<dbReference type="Proteomes" id="UP000230233">
    <property type="component" value="Chromosome III"/>
</dbReference>
<keyword evidence="3" id="KW-1185">Reference proteome</keyword>
<sequence length="222" mass="25352">MLAILFLCLCLGTNVHAGVIATSKSTITDNTLTSESFDEGAELEKISETCLSNSDFEELGDHSVTPHLAQTFGLLLLPAGVETIGLMELRTALNLEPTPPWNRTSYPSDIDFASASTIQEYYDLRESLVFHKRDFDNKFFPINEHTITTAIAYLDKRFPAIRRLFRRRFEEVRGSTELVDWKTVDRMIFEYVNYFSKVNKAVFQLSPWANPKCFDAINIMNF</sequence>
<evidence type="ECO:0000313" key="2">
    <source>
        <dbReference type="EMBL" id="PIC40054.1"/>
    </source>
</evidence>
<evidence type="ECO:0000313" key="3">
    <source>
        <dbReference type="Proteomes" id="UP000230233"/>
    </source>
</evidence>
<reference evidence="3" key="1">
    <citation type="submission" date="2017-10" db="EMBL/GenBank/DDBJ databases">
        <title>Rapid genome shrinkage in a self-fertile nematode reveals novel sperm competition proteins.</title>
        <authorList>
            <person name="Yin D."/>
            <person name="Schwarz E.M."/>
            <person name="Thomas C.G."/>
            <person name="Felde R.L."/>
            <person name="Korf I.F."/>
            <person name="Cutter A.D."/>
            <person name="Schartner C.M."/>
            <person name="Ralston E.J."/>
            <person name="Meyer B.J."/>
            <person name="Haag E.S."/>
        </authorList>
    </citation>
    <scope>NUCLEOTIDE SEQUENCE [LARGE SCALE GENOMIC DNA]</scope>
    <source>
        <strain evidence="3">JU1422</strain>
    </source>
</reference>
<gene>
    <name evidence="2" type="primary">Cnig_chr_III.g11537</name>
    <name evidence="2" type="ORF">B9Z55_011537</name>
</gene>